<dbReference type="AlphaFoldDB" id="A0A3P3XNM8"/>
<name>A0A3P3XNM8_9SPIR</name>
<gene>
    <name evidence="1" type="ORF">SPIRO4BDMA_40458</name>
</gene>
<proteinExistence type="predicted"/>
<evidence type="ECO:0000313" key="1">
    <source>
        <dbReference type="EMBL" id="SLM17886.1"/>
    </source>
</evidence>
<dbReference type="EMBL" id="FWDO01000004">
    <property type="protein sequence ID" value="SLM17886.1"/>
    <property type="molecule type" value="Genomic_DNA"/>
</dbReference>
<accession>A0A3P3XNM8</accession>
<organism evidence="1">
    <name type="scientific">uncultured spirochete</name>
    <dbReference type="NCBI Taxonomy" id="156406"/>
    <lineage>
        <taxon>Bacteria</taxon>
        <taxon>Pseudomonadati</taxon>
        <taxon>Spirochaetota</taxon>
        <taxon>Spirochaetia</taxon>
        <taxon>Spirochaetales</taxon>
        <taxon>environmental samples</taxon>
    </lineage>
</organism>
<reference evidence="1" key="1">
    <citation type="submission" date="2017-02" db="EMBL/GenBank/DDBJ databases">
        <authorList>
            <person name="Regsiter A."/>
            <person name="William W."/>
        </authorList>
    </citation>
    <scope>NUCLEOTIDE SEQUENCE</scope>
    <source>
        <strain evidence="1">BdmA 4</strain>
    </source>
</reference>
<dbReference type="InterPro" id="IPR046598">
    <property type="entry name" value="DUF6657"/>
</dbReference>
<protein>
    <submittedName>
        <fullName evidence="1">Uncharacterized protein</fullName>
    </submittedName>
</protein>
<sequence>MAVIKTALELALERTKNLQIDESVQKANEAKLEGRKAAGRFLEAPDSVDFKAIFDTIDAAQRQTFLSAAFEVLTAPIQLPVNTAVETAKLESSGKAIVALCGLSSKFTSEREVKLAQQQARSLFQQIIQFLGKYSEEMKRVEQAIRNQWAPKLREKERQLAAQLGQNVRIDPMSDPEFAEFYRKNIDAMRKNYSDALEEAKTQLSQLCGFEKH</sequence>
<dbReference type="Pfam" id="PF20362">
    <property type="entry name" value="DUF6657"/>
    <property type="match status" value="1"/>
</dbReference>